<dbReference type="Pfam" id="PF00782">
    <property type="entry name" value="DSPc"/>
    <property type="match status" value="1"/>
</dbReference>
<evidence type="ECO:0000259" key="5">
    <source>
        <dbReference type="PROSITE" id="PS50054"/>
    </source>
</evidence>
<dbReference type="PANTHER" id="PTHR45961:SF6">
    <property type="entry name" value="IP21249P"/>
    <property type="match status" value="1"/>
</dbReference>
<evidence type="ECO:0000256" key="1">
    <source>
        <dbReference type="ARBA" id="ARBA00008601"/>
    </source>
</evidence>
<comment type="similarity">
    <text evidence="1">Belongs to the protein-tyrosine phosphatase family. Non-receptor class dual specificity subfamily.</text>
</comment>
<evidence type="ECO:0000313" key="7">
    <source>
        <dbReference type="EMBL" id="KAK8740824.1"/>
    </source>
</evidence>
<keyword evidence="4" id="KW-0732">Signal</keyword>
<dbReference type="SMART" id="SM00195">
    <property type="entry name" value="DSPc"/>
    <property type="match status" value="1"/>
</dbReference>
<feature type="chain" id="PRO_5043351241" description="Protein-tyrosine-phosphatase" evidence="4">
    <location>
        <begin position="26"/>
        <end position="194"/>
    </location>
</feature>
<organism evidence="7 8">
    <name type="scientific">Cherax quadricarinatus</name>
    <name type="common">Australian red claw crayfish</name>
    <dbReference type="NCBI Taxonomy" id="27406"/>
    <lineage>
        <taxon>Eukaryota</taxon>
        <taxon>Metazoa</taxon>
        <taxon>Ecdysozoa</taxon>
        <taxon>Arthropoda</taxon>
        <taxon>Crustacea</taxon>
        <taxon>Multicrustacea</taxon>
        <taxon>Malacostraca</taxon>
        <taxon>Eumalacostraca</taxon>
        <taxon>Eucarida</taxon>
        <taxon>Decapoda</taxon>
        <taxon>Pleocyemata</taxon>
        <taxon>Astacidea</taxon>
        <taxon>Parastacoidea</taxon>
        <taxon>Parastacidae</taxon>
        <taxon>Cherax</taxon>
    </lineage>
</organism>
<dbReference type="GO" id="GO:0005737">
    <property type="term" value="C:cytoplasm"/>
    <property type="evidence" value="ECO:0007669"/>
    <property type="project" value="TreeGrafter"/>
</dbReference>
<dbReference type="InterPro" id="IPR000387">
    <property type="entry name" value="Tyr_Pase_dom"/>
</dbReference>
<reference evidence="7 8" key="1">
    <citation type="journal article" date="2024" name="BMC Genomics">
        <title>Genome assembly of redclaw crayfish (Cherax quadricarinatus) provides insights into its immune adaptation and hypoxia tolerance.</title>
        <authorList>
            <person name="Liu Z."/>
            <person name="Zheng J."/>
            <person name="Li H."/>
            <person name="Fang K."/>
            <person name="Wang S."/>
            <person name="He J."/>
            <person name="Zhou D."/>
            <person name="Weng S."/>
            <person name="Chi M."/>
            <person name="Gu Z."/>
            <person name="He J."/>
            <person name="Li F."/>
            <person name="Wang M."/>
        </authorList>
    </citation>
    <scope>NUCLEOTIDE SEQUENCE [LARGE SCALE GENOMIC DNA]</scope>
    <source>
        <strain evidence="7">ZL_2023a</strain>
    </source>
</reference>
<dbReference type="PANTHER" id="PTHR45961">
    <property type="entry name" value="IP21249P"/>
    <property type="match status" value="1"/>
</dbReference>
<comment type="caution">
    <text evidence="7">The sequence shown here is derived from an EMBL/GenBank/DDBJ whole genome shotgun (WGS) entry which is preliminary data.</text>
</comment>
<protein>
    <recommendedName>
        <fullName evidence="9">Protein-tyrosine-phosphatase</fullName>
    </recommendedName>
</protein>
<dbReference type="SUPFAM" id="SSF52799">
    <property type="entry name" value="(Phosphotyrosine protein) phosphatases II"/>
    <property type="match status" value="1"/>
</dbReference>
<feature type="domain" description="Tyrosine-protein phosphatase" evidence="5">
    <location>
        <begin position="10"/>
        <end position="155"/>
    </location>
</feature>
<keyword evidence="2" id="KW-0378">Hydrolase</keyword>
<gene>
    <name evidence="7" type="ORF">OTU49_002709</name>
</gene>
<accession>A0AAW0XMB2</accession>
<dbReference type="GO" id="GO:0004721">
    <property type="term" value="F:phosphoprotein phosphatase activity"/>
    <property type="evidence" value="ECO:0007669"/>
    <property type="project" value="UniProtKB-KW"/>
</dbReference>
<dbReference type="PROSITE" id="PS50056">
    <property type="entry name" value="TYR_PHOSPHATASE_2"/>
    <property type="match status" value="1"/>
</dbReference>
<dbReference type="InterPro" id="IPR020422">
    <property type="entry name" value="TYR_PHOSPHATASE_DUAL_dom"/>
</dbReference>
<dbReference type="PROSITE" id="PS50054">
    <property type="entry name" value="TYR_PHOSPHATASE_DUAL"/>
    <property type="match status" value="1"/>
</dbReference>
<evidence type="ECO:0000259" key="6">
    <source>
        <dbReference type="PROSITE" id="PS50056"/>
    </source>
</evidence>
<evidence type="ECO:0000256" key="3">
    <source>
        <dbReference type="ARBA" id="ARBA00022912"/>
    </source>
</evidence>
<name>A0AAW0XMB2_CHEQU</name>
<dbReference type="Gene3D" id="3.90.190.10">
    <property type="entry name" value="Protein tyrosine phosphatase superfamily"/>
    <property type="match status" value="1"/>
</dbReference>
<keyword evidence="3" id="KW-0904">Protein phosphatase</keyword>
<evidence type="ECO:0000256" key="2">
    <source>
        <dbReference type="ARBA" id="ARBA00022801"/>
    </source>
</evidence>
<evidence type="ECO:0008006" key="9">
    <source>
        <dbReference type="Google" id="ProtNLM"/>
    </source>
</evidence>
<evidence type="ECO:0000256" key="4">
    <source>
        <dbReference type="SAM" id="SignalP"/>
    </source>
</evidence>
<dbReference type="AlphaFoldDB" id="A0AAW0XMB2"/>
<sequence length="194" mass="21589">MMDAGRWELGLSHVWTGLWVGAARAITTHELSTRGITTLVWATPEVDPPDLSDKVRIVKVLIKDDPDQDISPYFPVVAEAFKECRVCGKNGMAVVCRVGVSRSASLALAALVGQTDLKQMTLRQAYYTIKAARPFVRPNYGFFSQLITYETEVRGRATVMMQDSPYEAGEKVPDVYLEELKQSMGSTFTSFFPL</sequence>
<dbReference type="InterPro" id="IPR000340">
    <property type="entry name" value="Dual-sp_phosphatase_cat-dom"/>
</dbReference>
<dbReference type="InterPro" id="IPR052103">
    <property type="entry name" value="Dual_spec_Phospatases"/>
</dbReference>
<proteinExistence type="inferred from homology"/>
<evidence type="ECO:0000313" key="8">
    <source>
        <dbReference type="Proteomes" id="UP001445076"/>
    </source>
</evidence>
<dbReference type="InterPro" id="IPR029021">
    <property type="entry name" value="Prot-tyrosine_phosphatase-like"/>
</dbReference>
<feature type="domain" description="Tyrosine specific protein phosphatases" evidence="6">
    <location>
        <begin position="71"/>
        <end position="134"/>
    </location>
</feature>
<keyword evidence="8" id="KW-1185">Reference proteome</keyword>
<feature type="signal peptide" evidence="4">
    <location>
        <begin position="1"/>
        <end position="25"/>
    </location>
</feature>
<dbReference type="EMBL" id="JARKIK010000032">
    <property type="protein sequence ID" value="KAK8740824.1"/>
    <property type="molecule type" value="Genomic_DNA"/>
</dbReference>
<dbReference type="Proteomes" id="UP001445076">
    <property type="component" value="Unassembled WGS sequence"/>
</dbReference>